<reference evidence="2 3" key="1">
    <citation type="journal article" date="2023" name="bioRxiv">
        <title>High-quality genome assemblies of four members of thePodospora anserinaspecies complex.</title>
        <authorList>
            <person name="Ament-Velasquez S.L."/>
            <person name="Vogan A.A."/>
            <person name="Wallerman O."/>
            <person name="Hartmann F."/>
            <person name="Gautier V."/>
            <person name="Silar P."/>
            <person name="Giraud T."/>
            <person name="Johannesson H."/>
        </authorList>
    </citation>
    <scope>NUCLEOTIDE SEQUENCE [LARGE SCALE GENOMIC DNA]</scope>
    <source>
        <strain evidence="2 3">CBS 411.78</strain>
    </source>
</reference>
<feature type="compositionally biased region" description="Low complexity" evidence="1">
    <location>
        <begin position="26"/>
        <end position="36"/>
    </location>
</feature>
<accession>A0ABR0H4Y4</accession>
<sequence length="83" mass="8367">MSPSLLRGHPMPFVCLSTETTAAAAPAGPVATAEGVTRVGGSRTCRPTPNGKRVPSPTSGSGSRPVTMDSVGIVPKIVRPDPS</sequence>
<comment type="caution">
    <text evidence="2">The sequence shown here is derived from an EMBL/GenBank/DDBJ whole genome shotgun (WGS) entry which is preliminary data.</text>
</comment>
<dbReference type="Proteomes" id="UP001326199">
    <property type="component" value="Unassembled WGS sequence"/>
</dbReference>
<protein>
    <submittedName>
        <fullName evidence="2">Uncharacterized protein</fullName>
    </submittedName>
</protein>
<dbReference type="EMBL" id="JAFFHB010000008">
    <property type="protein sequence ID" value="KAK4663085.1"/>
    <property type="molecule type" value="Genomic_DNA"/>
</dbReference>
<evidence type="ECO:0000313" key="2">
    <source>
        <dbReference type="EMBL" id="KAK4663085.1"/>
    </source>
</evidence>
<name>A0ABR0H4Y4_9PEZI</name>
<evidence type="ECO:0000313" key="3">
    <source>
        <dbReference type="Proteomes" id="UP001326199"/>
    </source>
</evidence>
<keyword evidence="3" id="KW-1185">Reference proteome</keyword>
<feature type="region of interest" description="Disordered" evidence="1">
    <location>
        <begin position="26"/>
        <end position="83"/>
    </location>
</feature>
<dbReference type="GeneID" id="87926512"/>
<evidence type="ECO:0000256" key="1">
    <source>
        <dbReference type="SAM" id="MobiDB-lite"/>
    </source>
</evidence>
<proteinExistence type="predicted"/>
<gene>
    <name evidence="2" type="ORF">QC763_0094930</name>
</gene>
<dbReference type="RefSeq" id="XP_062763051.1">
    <property type="nucleotide sequence ID" value="XM_062906292.1"/>
</dbReference>
<organism evidence="2 3">
    <name type="scientific">Podospora pseudopauciseta</name>
    <dbReference type="NCBI Taxonomy" id="2093780"/>
    <lineage>
        <taxon>Eukaryota</taxon>
        <taxon>Fungi</taxon>
        <taxon>Dikarya</taxon>
        <taxon>Ascomycota</taxon>
        <taxon>Pezizomycotina</taxon>
        <taxon>Sordariomycetes</taxon>
        <taxon>Sordariomycetidae</taxon>
        <taxon>Sordariales</taxon>
        <taxon>Podosporaceae</taxon>
        <taxon>Podospora</taxon>
    </lineage>
</organism>